<dbReference type="EMBL" id="JALJOR010000002">
    <property type="protein sequence ID" value="KAK9824266.1"/>
    <property type="molecule type" value="Genomic_DNA"/>
</dbReference>
<dbReference type="InterPro" id="IPR051462">
    <property type="entry name" value="CBS_domain-containing"/>
</dbReference>
<evidence type="ECO:0000256" key="1">
    <source>
        <dbReference type="ARBA" id="ARBA00022737"/>
    </source>
</evidence>
<evidence type="ECO:0000313" key="5">
    <source>
        <dbReference type="Proteomes" id="UP001489004"/>
    </source>
</evidence>
<dbReference type="PANTHER" id="PTHR48108">
    <property type="entry name" value="CBS DOMAIN-CONTAINING PROTEIN CBSX2, CHLOROPLASTIC"/>
    <property type="match status" value="1"/>
</dbReference>
<keyword evidence="5" id="KW-1185">Reference proteome</keyword>
<organism evidence="4 5">
    <name type="scientific">[Myrmecia] bisecta</name>
    <dbReference type="NCBI Taxonomy" id="41462"/>
    <lineage>
        <taxon>Eukaryota</taxon>
        <taxon>Viridiplantae</taxon>
        <taxon>Chlorophyta</taxon>
        <taxon>core chlorophytes</taxon>
        <taxon>Trebouxiophyceae</taxon>
        <taxon>Trebouxiales</taxon>
        <taxon>Trebouxiaceae</taxon>
        <taxon>Myrmecia</taxon>
    </lineage>
</organism>
<dbReference type="AlphaFoldDB" id="A0AAW1QS06"/>
<proteinExistence type="predicted"/>
<comment type="caution">
    <text evidence="4">The sequence shown here is derived from an EMBL/GenBank/DDBJ whole genome shotgun (WGS) entry which is preliminary data.</text>
</comment>
<keyword evidence="2" id="KW-0129">CBS domain</keyword>
<name>A0AAW1QS06_9CHLO</name>
<protein>
    <recommendedName>
        <fullName evidence="3">CBS domain-containing protein</fullName>
    </recommendedName>
</protein>
<dbReference type="PANTHER" id="PTHR48108:SF6">
    <property type="entry name" value="CBS DOMAIN-CONTAINING PROTEIN CBSX1, CHLOROPLASTIC"/>
    <property type="match status" value="1"/>
</dbReference>
<dbReference type="InterPro" id="IPR046342">
    <property type="entry name" value="CBS_dom_sf"/>
</dbReference>
<dbReference type="PROSITE" id="PS51371">
    <property type="entry name" value="CBS"/>
    <property type="match status" value="2"/>
</dbReference>
<sequence>MPPQGYFEDLTVRDCMTSPVVFTRPEESIFSCMERMVDLHISGMPVVDETGTVIGVVSGYDLLAVDITPGRLDDSDGFFPPVNRCQERYQGNRNLMWAEFNEMRKKLAKATGRTVGEVMHDGITIKQDLLLTEAANIIVRQKLHRLPVVDDAGTLVGMLSRGDVMQATIENYKFYMESQSA</sequence>
<accession>A0AAW1QS06</accession>
<gene>
    <name evidence="4" type="ORF">WJX72_009066</name>
</gene>
<dbReference type="SUPFAM" id="SSF54631">
    <property type="entry name" value="CBS-domain pair"/>
    <property type="match status" value="1"/>
</dbReference>
<evidence type="ECO:0000259" key="3">
    <source>
        <dbReference type="PROSITE" id="PS51371"/>
    </source>
</evidence>
<dbReference type="InterPro" id="IPR000644">
    <property type="entry name" value="CBS_dom"/>
</dbReference>
<dbReference type="Gene3D" id="3.10.580.10">
    <property type="entry name" value="CBS-domain"/>
    <property type="match status" value="1"/>
</dbReference>
<feature type="domain" description="CBS" evidence="3">
    <location>
        <begin position="118"/>
        <end position="174"/>
    </location>
</feature>
<feature type="domain" description="CBS" evidence="3">
    <location>
        <begin position="16"/>
        <end position="75"/>
    </location>
</feature>
<keyword evidence="1" id="KW-0677">Repeat</keyword>
<dbReference type="Proteomes" id="UP001489004">
    <property type="component" value="Unassembled WGS sequence"/>
</dbReference>
<dbReference type="SMART" id="SM00116">
    <property type="entry name" value="CBS"/>
    <property type="match status" value="2"/>
</dbReference>
<evidence type="ECO:0000313" key="4">
    <source>
        <dbReference type="EMBL" id="KAK9824266.1"/>
    </source>
</evidence>
<dbReference type="Pfam" id="PF00571">
    <property type="entry name" value="CBS"/>
    <property type="match status" value="2"/>
</dbReference>
<evidence type="ECO:0000256" key="2">
    <source>
        <dbReference type="PROSITE-ProRule" id="PRU00703"/>
    </source>
</evidence>
<reference evidence="4 5" key="1">
    <citation type="journal article" date="2024" name="Nat. Commun.">
        <title>Phylogenomics reveals the evolutionary origins of lichenization in chlorophyte algae.</title>
        <authorList>
            <person name="Puginier C."/>
            <person name="Libourel C."/>
            <person name="Otte J."/>
            <person name="Skaloud P."/>
            <person name="Haon M."/>
            <person name="Grisel S."/>
            <person name="Petersen M."/>
            <person name="Berrin J.G."/>
            <person name="Delaux P.M."/>
            <person name="Dal Grande F."/>
            <person name="Keller J."/>
        </authorList>
    </citation>
    <scope>NUCLEOTIDE SEQUENCE [LARGE SCALE GENOMIC DNA]</scope>
    <source>
        <strain evidence="4 5">SAG 2043</strain>
    </source>
</reference>